<dbReference type="GO" id="GO:0005525">
    <property type="term" value="F:GTP binding"/>
    <property type="evidence" value="ECO:0007669"/>
    <property type="project" value="UniProtKB-UniRule"/>
</dbReference>
<dbReference type="GO" id="GO:0000917">
    <property type="term" value="P:division septum assembly"/>
    <property type="evidence" value="ECO:0007669"/>
    <property type="project" value="UniProtKB-KW"/>
</dbReference>
<dbReference type="HAMAP" id="MF_00909">
    <property type="entry name" value="FtsZ"/>
    <property type="match status" value="1"/>
</dbReference>
<feature type="binding site" evidence="4">
    <location>
        <position position="144"/>
    </location>
    <ligand>
        <name>GTP</name>
        <dbReference type="ChEBI" id="CHEBI:37565"/>
    </ligand>
</feature>
<keyword evidence="4 6" id="KW-0131">Cell cycle</keyword>
<dbReference type="AlphaFoldDB" id="A0A1F7GDR4"/>
<dbReference type="InterPro" id="IPR024757">
    <property type="entry name" value="FtsZ_C"/>
</dbReference>
<feature type="domain" description="Tubulin/FtsZ GTPase" evidence="8">
    <location>
        <begin position="13"/>
        <end position="206"/>
    </location>
</feature>
<dbReference type="InterPro" id="IPR020805">
    <property type="entry name" value="Cell_div_FtsZ_CS"/>
</dbReference>
<dbReference type="SUPFAM" id="SSF55307">
    <property type="entry name" value="Tubulin C-terminal domain-like"/>
    <property type="match status" value="1"/>
</dbReference>
<dbReference type="SMART" id="SM00865">
    <property type="entry name" value="Tubulin_C"/>
    <property type="match status" value="1"/>
</dbReference>
<comment type="subcellular location">
    <subcellularLocation>
        <location evidence="4">Cytoplasm</location>
    </subcellularLocation>
    <text evidence="4">Assembles at midcell at the inner surface of the cytoplasmic membrane.</text>
</comment>
<dbReference type="Gene3D" id="3.40.50.1440">
    <property type="entry name" value="Tubulin/FtsZ, GTPase domain"/>
    <property type="match status" value="1"/>
</dbReference>
<evidence type="ECO:0000259" key="8">
    <source>
        <dbReference type="SMART" id="SM00864"/>
    </source>
</evidence>
<dbReference type="EMBL" id="MFZF01000007">
    <property type="protein sequence ID" value="OGK16995.1"/>
    <property type="molecule type" value="Genomic_DNA"/>
</dbReference>
<organism evidence="10 11">
    <name type="scientific">Candidatus Roizmanbacteria bacterium RIFCSPHIGHO2_01_FULL_39_12b</name>
    <dbReference type="NCBI Taxonomy" id="1802030"/>
    <lineage>
        <taxon>Bacteria</taxon>
        <taxon>Candidatus Roizmaniibacteriota</taxon>
    </lineage>
</organism>
<dbReference type="GO" id="GO:0051258">
    <property type="term" value="P:protein polymerization"/>
    <property type="evidence" value="ECO:0007669"/>
    <property type="project" value="UniProtKB-UniRule"/>
</dbReference>
<protein>
    <recommendedName>
        <fullName evidence="4 5">Cell division protein FtsZ</fullName>
    </recommendedName>
</protein>
<feature type="compositionally biased region" description="Acidic residues" evidence="7">
    <location>
        <begin position="359"/>
        <end position="368"/>
    </location>
</feature>
<evidence type="ECO:0000256" key="2">
    <source>
        <dbReference type="ARBA" id="ARBA00022741"/>
    </source>
</evidence>
<evidence type="ECO:0000256" key="4">
    <source>
        <dbReference type="HAMAP-Rule" id="MF_00909"/>
    </source>
</evidence>
<keyword evidence="4" id="KW-0963">Cytoplasm</keyword>
<comment type="caution">
    <text evidence="10">The sequence shown here is derived from an EMBL/GenBank/DDBJ whole genome shotgun (WGS) entry which is preliminary data.</text>
</comment>
<comment type="similarity">
    <text evidence="1 4 6">Belongs to the FtsZ family.</text>
</comment>
<evidence type="ECO:0000259" key="9">
    <source>
        <dbReference type="SMART" id="SM00865"/>
    </source>
</evidence>
<keyword evidence="3 4" id="KW-0342">GTP-binding</keyword>
<dbReference type="GO" id="GO:0003924">
    <property type="term" value="F:GTPase activity"/>
    <property type="evidence" value="ECO:0007669"/>
    <property type="project" value="UniProtKB-UniRule"/>
</dbReference>
<dbReference type="InterPro" id="IPR000158">
    <property type="entry name" value="Cell_div_FtsZ"/>
</dbReference>
<evidence type="ECO:0000256" key="1">
    <source>
        <dbReference type="ARBA" id="ARBA00009690"/>
    </source>
</evidence>
<dbReference type="PROSITE" id="PS01135">
    <property type="entry name" value="FTSZ_2"/>
    <property type="match status" value="1"/>
</dbReference>
<dbReference type="InterPro" id="IPR008280">
    <property type="entry name" value="Tub_FtsZ_C"/>
</dbReference>
<dbReference type="GO" id="GO:0005737">
    <property type="term" value="C:cytoplasm"/>
    <property type="evidence" value="ECO:0007669"/>
    <property type="project" value="UniProtKB-SubCell"/>
</dbReference>
<dbReference type="NCBIfam" id="TIGR00065">
    <property type="entry name" value="ftsZ"/>
    <property type="match status" value="1"/>
</dbReference>
<dbReference type="PRINTS" id="PR00423">
    <property type="entry name" value="CELLDVISFTSZ"/>
</dbReference>
<comment type="subunit">
    <text evidence="4">Homodimer. Polymerizes to form a dynamic ring structure in a strictly GTP-dependent manner. Interacts directly with several other division proteins.</text>
</comment>
<dbReference type="GO" id="GO:0043093">
    <property type="term" value="P:FtsZ-dependent cytokinesis"/>
    <property type="evidence" value="ECO:0007669"/>
    <property type="project" value="UniProtKB-UniRule"/>
</dbReference>
<dbReference type="Proteomes" id="UP000178372">
    <property type="component" value="Unassembled WGS sequence"/>
</dbReference>
<name>A0A1F7GDR4_9BACT</name>
<accession>A0A1F7GDR4</accession>
<dbReference type="InterPro" id="IPR036525">
    <property type="entry name" value="Tubulin/FtsZ_GTPase_sf"/>
</dbReference>
<evidence type="ECO:0000256" key="5">
    <source>
        <dbReference type="NCBIfam" id="TIGR00065"/>
    </source>
</evidence>
<evidence type="ECO:0000256" key="3">
    <source>
        <dbReference type="ARBA" id="ARBA00023134"/>
    </source>
</evidence>
<dbReference type="InterPro" id="IPR018316">
    <property type="entry name" value="Tubulin/FtsZ_2-layer-sand-dom"/>
</dbReference>
<dbReference type="Gene3D" id="3.30.1330.20">
    <property type="entry name" value="Tubulin/FtsZ, C-terminal domain"/>
    <property type="match status" value="1"/>
</dbReference>
<comment type="function">
    <text evidence="4 6">Essential cell division protein that forms a contractile ring structure (Z ring) at the future cell division site. The regulation of the ring assembly controls the timing and the location of cell division. One of the functions of the FtsZ ring is to recruit other cell division proteins to the septum to produce a new cell wall between the dividing cells. Binds GTP and shows GTPase activity.</text>
</comment>
<evidence type="ECO:0000313" key="10">
    <source>
        <dbReference type="EMBL" id="OGK16995.1"/>
    </source>
</evidence>
<dbReference type="FunFam" id="3.40.50.1440:FF:000001">
    <property type="entry name" value="Cell division protein FtsZ"/>
    <property type="match status" value="1"/>
</dbReference>
<keyword evidence="2 4" id="KW-0547">Nucleotide-binding</keyword>
<dbReference type="InterPro" id="IPR003008">
    <property type="entry name" value="Tubulin_FtsZ_GTPase"/>
</dbReference>
<feature type="region of interest" description="Disordered" evidence="7">
    <location>
        <begin position="354"/>
        <end position="376"/>
    </location>
</feature>
<feature type="binding site" evidence="4">
    <location>
        <position position="188"/>
    </location>
    <ligand>
        <name>GTP</name>
        <dbReference type="ChEBI" id="CHEBI:37565"/>
    </ligand>
</feature>
<evidence type="ECO:0000256" key="6">
    <source>
        <dbReference type="RuleBase" id="RU000631"/>
    </source>
</evidence>
<sequence length="376" mass="40012">MMLIKPLAGQPAKIKVVGIGGGGGNAISTMIDEDDIVGVEFIALNTDAQALLNNKADVKVQIGENLTKGLGSGGDPQIGLEAAEESREKIKEYLEGADMIFIAAGEGGGTGTGAAPIIAEIGKEVGSLTVAVVTKPFIFEGSRRKIVAEEGTDKLKEKVDTLIVIPNQRVLEIIDTKASIIEAFRRVNSVLHQGVKGIAELITVPGLINVDFADVRSIMVNAGTALMGIGIGTGEKRTITAIKQAISSPLLETSIEGAKGVLFNIIGGPDMTMNEVDEAASIISKAADPDADIIFGAVVDEKMMDQVKIIVVATKFDEHRLRLTRLSSRNLKEHEEEKSTTGFVIGEDEVKEANKTFNEDDSTDDEFDIPAFLRKK</sequence>
<dbReference type="SMART" id="SM00864">
    <property type="entry name" value="Tubulin"/>
    <property type="match status" value="1"/>
</dbReference>
<dbReference type="PANTHER" id="PTHR30314:SF3">
    <property type="entry name" value="MITOCHONDRIAL DIVISION PROTEIN FSZA"/>
    <property type="match status" value="1"/>
</dbReference>
<dbReference type="InterPro" id="IPR045061">
    <property type="entry name" value="FtsZ/CetZ"/>
</dbReference>
<dbReference type="Pfam" id="PF12327">
    <property type="entry name" value="FtsZ_C"/>
    <property type="match status" value="1"/>
</dbReference>
<dbReference type="CDD" id="cd02201">
    <property type="entry name" value="FtsZ_type1"/>
    <property type="match status" value="1"/>
</dbReference>
<gene>
    <name evidence="4" type="primary">ftsZ</name>
    <name evidence="10" type="ORF">A2690_02380</name>
</gene>
<feature type="binding site" evidence="4">
    <location>
        <position position="140"/>
    </location>
    <ligand>
        <name>GTP</name>
        <dbReference type="ChEBI" id="CHEBI:37565"/>
    </ligand>
</feature>
<keyword evidence="4 6" id="KW-0717">Septation</keyword>
<proteinExistence type="inferred from homology"/>
<keyword evidence="4 6" id="KW-0132">Cell division</keyword>
<dbReference type="Pfam" id="PF00091">
    <property type="entry name" value="Tubulin"/>
    <property type="match status" value="1"/>
</dbReference>
<dbReference type="PANTHER" id="PTHR30314">
    <property type="entry name" value="CELL DIVISION PROTEIN FTSZ-RELATED"/>
    <property type="match status" value="1"/>
</dbReference>
<dbReference type="SUPFAM" id="SSF52490">
    <property type="entry name" value="Tubulin nucleotide-binding domain-like"/>
    <property type="match status" value="1"/>
</dbReference>
<reference evidence="10 11" key="1">
    <citation type="journal article" date="2016" name="Nat. Commun.">
        <title>Thousands of microbial genomes shed light on interconnected biogeochemical processes in an aquifer system.</title>
        <authorList>
            <person name="Anantharaman K."/>
            <person name="Brown C.T."/>
            <person name="Hug L.A."/>
            <person name="Sharon I."/>
            <person name="Castelle C.J."/>
            <person name="Probst A.J."/>
            <person name="Thomas B.C."/>
            <person name="Singh A."/>
            <person name="Wilkins M.J."/>
            <person name="Karaoz U."/>
            <person name="Brodie E.L."/>
            <person name="Williams K.H."/>
            <person name="Hubbard S.S."/>
            <person name="Banfield J.F."/>
        </authorList>
    </citation>
    <scope>NUCLEOTIDE SEQUENCE [LARGE SCALE GENOMIC DNA]</scope>
</reference>
<dbReference type="InterPro" id="IPR037103">
    <property type="entry name" value="Tubulin/FtsZ-like_C"/>
</dbReference>
<feature type="domain" description="Tubulin/FtsZ 2-layer sandwich" evidence="9">
    <location>
        <begin position="208"/>
        <end position="325"/>
    </location>
</feature>
<evidence type="ECO:0000313" key="11">
    <source>
        <dbReference type="Proteomes" id="UP000178372"/>
    </source>
</evidence>
<evidence type="ECO:0000256" key="7">
    <source>
        <dbReference type="SAM" id="MobiDB-lite"/>
    </source>
</evidence>
<feature type="binding site" evidence="4">
    <location>
        <begin position="21"/>
        <end position="25"/>
    </location>
    <ligand>
        <name>GTP</name>
        <dbReference type="ChEBI" id="CHEBI:37565"/>
    </ligand>
</feature>
<dbReference type="PROSITE" id="PS01134">
    <property type="entry name" value="FTSZ_1"/>
    <property type="match status" value="1"/>
</dbReference>
<dbReference type="GO" id="GO:0032153">
    <property type="term" value="C:cell division site"/>
    <property type="evidence" value="ECO:0007669"/>
    <property type="project" value="UniProtKB-UniRule"/>
</dbReference>
<feature type="binding site" evidence="4">
    <location>
        <begin position="109"/>
        <end position="111"/>
    </location>
    <ligand>
        <name>GTP</name>
        <dbReference type="ChEBI" id="CHEBI:37565"/>
    </ligand>
</feature>